<evidence type="ECO:0000313" key="2">
    <source>
        <dbReference type="EMBL" id="GIO35924.1"/>
    </source>
</evidence>
<sequence length="307" mass="35443">MDLSMISAAIMPLHLRSCLIYRQEKLIFEHYRHKQIKHEPAKINSCTKSFLSALICIALDHGLFPPPDTRLGECIPMLDKEGNDWRKHITIRHLLTMSGGWRWKEFGGINSFPQMTRSQDWVSFALDQPMAYPPGKVMEYNSGSSQILSRLLVQETGGSVASFAETYLFGPLGINDYHWEQDPQGIHTGGFGLSLRPADLLNFGRLYLQQGQWENRQLISSELAVHSVRPAISVTAPWRGYYAWHWWCDSFERDRKPSFEYFYARGYGGQFIYVIPQLETVVVLTDDRRKRERPPVDVFPRLIAPHL</sequence>
<comment type="caution">
    <text evidence="2">The sequence shown here is derived from an EMBL/GenBank/DDBJ whole genome shotgun (WGS) entry which is preliminary data.</text>
</comment>
<proteinExistence type="predicted"/>
<dbReference type="SUPFAM" id="SSF56601">
    <property type="entry name" value="beta-lactamase/transpeptidase-like"/>
    <property type="match status" value="1"/>
</dbReference>
<keyword evidence="2" id="KW-0378">Hydrolase</keyword>
<dbReference type="InterPro" id="IPR001466">
    <property type="entry name" value="Beta-lactam-related"/>
</dbReference>
<dbReference type="GO" id="GO:0016787">
    <property type="term" value="F:hydrolase activity"/>
    <property type="evidence" value="ECO:0007669"/>
    <property type="project" value="UniProtKB-KW"/>
</dbReference>
<dbReference type="InterPro" id="IPR050789">
    <property type="entry name" value="Diverse_Enzym_Activities"/>
</dbReference>
<dbReference type="EMBL" id="BORR01000002">
    <property type="protein sequence ID" value="GIO35924.1"/>
    <property type="molecule type" value="Genomic_DNA"/>
</dbReference>
<dbReference type="PANTHER" id="PTHR43283">
    <property type="entry name" value="BETA-LACTAMASE-RELATED"/>
    <property type="match status" value="1"/>
</dbReference>
<name>A0A919XQ80_9BACL</name>
<dbReference type="AlphaFoldDB" id="A0A919XQ80"/>
<organism evidence="2 3">
    <name type="scientific">Paenibacillus antibioticophila</name>
    <dbReference type="NCBI Taxonomy" id="1274374"/>
    <lineage>
        <taxon>Bacteria</taxon>
        <taxon>Bacillati</taxon>
        <taxon>Bacillota</taxon>
        <taxon>Bacilli</taxon>
        <taxon>Bacillales</taxon>
        <taxon>Paenibacillaceae</taxon>
        <taxon>Paenibacillus</taxon>
    </lineage>
</organism>
<dbReference type="PANTHER" id="PTHR43283:SF7">
    <property type="entry name" value="BETA-LACTAMASE-RELATED DOMAIN-CONTAINING PROTEIN"/>
    <property type="match status" value="1"/>
</dbReference>
<evidence type="ECO:0000313" key="3">
    <source>
        <dbReference type="Proteomes" id="UP000681162"/>
    </source>
</evidence>
<evidence type="ECO:0000259" key="1">
    <source>
        <dbReference type="Pfam" id="PF00144"/>
    </source>
</evidence>
<accession>A0A919XQ80</accession>
<protein>
    <submittedName>
        <fullName evidence="2">6-aminohexanoate-dimer hydrolase</fullName>
    </submittedName>
</protein>
<keyword evidence="3" id="KW-1185">Reference proteome</keyword>
<dbReference type="Pfam" id="PF00144">
    <property type="entry name" value="Beta-lactamase"/>
    <property type="match status" value="1"/>
</dbReference>
<dbReference type="RefSeq" id="WP_212938297.1">
    <property type="nucleotide sequence ID" value="NZ_BORR01000002.1"/>
</dbReference>
<dbReference type="InterPro" id="IPR012338">
    <property type="entry name" value="Beta-lactam/transpept-like"/>
</dbReference>
<gene>
    <name evidence="2" type="ORF">J41TS12_07850</name>
</gene>
<dbReference type="Gene3D" id="3.40.710.10">
    <property type="entry name" value="DD-peptidase/beta-lactamase superfamily"/>
    <property type="match status" value="1"/>
</dbReference>
<reference evidence="2 3" key="1">
    <citation type="submission" date="2021-03" db="EMBL/GenBank/DDBJ databases">
        <title>Antimicrobial resistance genes in bacteria isolated from Japanese honey, and their potential for conferring macrolide and lincosamide resistance in the American foulbrood pathogen Paenibacillus larvae.</title>
        <authorList>
            <person name="Okamoto M."/>
            <person name="Kumagai M."/>
            <person name="Kanamori H."/>
            <person name="Takamatsu D."/>
        </authorList>
    </citation>
    <scope>NUCLEOTIDE SEQUENCE [LARGE SCALE GENOMIC DNA]</scope>
    <source>
        <strain evidence="2 3">J41TS12</strain>
    </source>
</reference>
<dbReference type="Proteomes" id="UP000681162">
    <property type="component" value="Unassembled WGS sequence"/>
</dbReference>
<feature type="domain" description="Beta-lactamase-related" evidence="1">
    <location>
        <begin position="38"/>
        <end position="285"/>
    </location>
</feature>